<evidence type="ECO:0000256" key="1">
    <source>
        <dbReference type="ARBA" id="ARBA00010062"/>
    </source>
</evidence>
<reference evidence="3 4" key="1">
    <citation type="submission" date="2015-12" db="EMBL/GenBank/DDBJ databases">
        <title>Genome sequence of Mucilaginibacter gotjawali.</title>
        <authorList>
            <person name="Lee J.S."/>
            <person name="Lee K.C."/>
            <person name="Kim K.K."/>
            <person name="Lee B.W."/>
        </authorList>
    </citation>
    <scope>NUCLEOTIDE SEQUENCE [LARGE SCALE GENOMIC DNA]</scope>
    <source>
        <strain evidence="3 4">SA3-7</strain>
    </source>
</reference>
<dbReference type="PANTHER" id="PTHR30483:SF6">
    <property type="entry name" value="PERIPLASMIC BINDING PROTEIN OF ABC TRANSPORTER FOR NATURAL AMINO ACIDS"/>
    <property type="match status" value="1"/>
</dbReference>
<dbReference type="AlphaFoldDB" id="A0A0X8X126"/>
<comment type="similarity">
    <text evidence="1">Belongs to the leucine-binding protein family.</text>
</comment>
<accession>A0A0X8X126</accession>
<dbReference type="InterPro" id="IPR028081">
    <property type="entry name" value="Leu-bd"/>
</dbReference>
<keyword evidence="4" id="KW-1185">Reference proteome</keyword>
<evidence type="ECO:0000313" key="3">
    <source>
        <dbReference type="EMBL" id="BAU53856.1"/>
    </source>
</evidence>
<gene>
    <name evidence="3" type="ORF">MgSA37_02027</name>
</gene>
<dbReference type="SUPFAM" id="SSF53822">
    <property type="entry name" value="Periplasmic binding protein-like I"/>
    <property type="match status" value="1"/>
</dbReference>
<keyword evidence="2" id="KW-0732">Signal</keyword>
<dbReference type="RefSeq" id="WP_096351572.1">
    <property type="nucleotide sequence ID" value="NZ_AP017313.1"/>
</dbReference>
<evidence type="ECO:0000313" key="4">
    <source>
        <dbReference type="Proteomes" id="UP000218263"/>
    </source>
</evidence>
<proteinExistence type="inferred from homology"/>
<dbReference type="PANTHER" id="PTHR30483">
    <property type="entry name" value="LEUCINE-SPECIFIC-BINDING PROTEIN"/>
    <property type="match status" value="1"/>
</dbReference>
<dbReference type="InterPro" id="IPR028082">
    <property type="entry name" value="Peripla_BP_I"/>
</dbReference>
<organism evidence="3 4">
    <name type="scientific">Mucilaginibacter gotjawali</name>
    <dbReference type="NCBI Taxonomy" id="1550579"/>
    <lineage>
        <taxon>Bacteria</taxon>
        <taxon>Pseudomonadati</taxon>
        <taxon>Bacteroidota</taxon>
        <taxon>Sphingobacteriia</taxon>
        <taxon>Sphingobacteriales</taxon>
        <taxon>Sphingobacteriaceae</taxon>
        <taxon>Mucilaginibacter</taxon>
    </lineage>
</organism>
<dbReference type="Proteomes" id="UP000218263">
    <property type="component" value="Chromosome"/>
</dbReference>
<dbReference type="EMBL" id="AP017313">
    <property type="protein sequence ID" value="BAU53856.1"/>
    <property type="molecule type" value="Genomic_DNA"/>
</dbReference>
<dbReference type="OrthoDB" id="827062at2"/>
<sequence length="387" mass="43533">MNGPIKIGFLAPYSGVYPFYGHHLMAGILLGLYPAVTNQAEFQFIPAYTQMGDPKSTLDAVNKLVFFDQVDMISGLISYKSIPDIIPVIETYNKLAFFFDMGEFIPHFENLSPRIFYSSQQIWQSQFALGQWAQKEFGGAGMMVMPVYEAGYHLSSAFHKGAGAGGATQLGLHVLPRDPANIKKLDLGKFFHDIKKNPPTYIHALFSGNFGREFLVQWKKSEFYDSIPLTVVENMVYDDLFDDLAELDIELFAALSWSRHAENARNKEFVSRYEGSGGQMANIYGLLGYEAGLALREVKPYLLKRDWQSTISLLQKESVNGPRGERNFYPLSGFSLPVIDIVRVKTSSKKVYKTVISQGKGLKFDSVDFKEIHEGSVSGWQNPYLCI</sequence>
<dbReference type="InterPro" id="IPR051010">
    <property type="entry name" value="BCAA_transport"/>
</dbReference>
<evidence type="ECO:0000256" key="2">
    <source>
        <dbReference type="ARBA" id="ARBA00022729"/>
    </source>
</evidence>
<name>A0A0X8X126_9SPHI</name>
<dbReference type="KEGG" id="mgot:MgSA37_02027"/>
<protein>
    <submittedName>
        <fullName evidence="3">Uncharacterized protein</fullName>
    </submittedName>
</protein>
<dbReference type="Gene3D" id="3.40.50.2300">
    <property type="match status" value="2"/>
</dbReference>
<dbReference type="Pfam" id="PF13458">
    <property type="entry name" value="Peripla_BP_6"/>
    <property type="match status" value="1"/>
</dbReference>